<dbReference type="Proteomes" id="UP000659654">
    <property type="component" value="Unassembled WGS sequence"/>
</dbReference>
<evidence type="ECO:0000313" key="6">
    <source>
        <dbReference type="WBParaSite" id="BXY_1586100.1"/>
    </source>
</evidence>
<keyword evidence="1" id="KW-0812">Transmembrane</keyword>
<dbReference type="SMR" id="A0A1I7SS44"/>
<evidence type="ECO:0000313" key="4">
    <source>
        <dbReference type="Proteomes" id="UP000095284"/>
    </source>
</evidence>
<evidence type="ECO:0000313" key="5">
    <source>
        <dbReference type="Proteomes" id="UP000659654"/>
    </source>
</evidence>
<dbReference type="OrthoDB" id="10494973at2759"/>
<reference evidence="3" key="2">
    <citation type="submission" date="2020-08" db="EMBL/GenBank/DDBJ databases">
        <authorList>
            <person name="Kikuchi T."/>
        </authorList>
    </citation>
    <scope>NUCLEOTIDE SEQUENCE</scope>
    <source>
        <strain evidence="2">Ka4C1</strain>
    </source>
</reference>
<dbReference type="WBParaSite" id="BXY_1586100.1">
    <property type="protein sequence ID" value="BXY_1586100.1"/>
    <property type="gene ID" value="BXY_1586100"/>
</dbReference>
<evidence type="ECO:0000256" key="1">
    <source>
        <dbReference type="SAM" id="Phobius"/>
    </source>
</evidence>
<feature type="transmembrane region" description="Helical" evidence="1">
    <location>
        <begin position="6"/>
        <end position="26"/>
    </location>
</feature>
<organism evidence="4 6">
    <name type="scientific">Bursaphelenchus xylophilus</name>
    <name type="common">Pinewood nematode worm</name>
    <name type="synonym">Aphelenchoides xylophilus</name>
    <dbReference type="NCBI Taxonomy" id="6326"/>
    <lineage>
        <taxon>Eukaryota</taxon>
        <taxon>Metazoa</taxon>
        <taxon>Ecdysozoa</taxon>
        <taxon>Nematoda</taxon>
        <taxon>Chromadorea</taxon>
        <taxon>Rhabditida</taxon>
        <taxon>Tylenchina</taxon>
        <taxon>Tylenchomorpha</taxon>
        <taxon>Aphelenchoidea</taxon>
        <taxon>Aphelenchoididae</taxon>
        <taxon>Bursaphelenchus</taxon>
    </lineage>
</organism>
<reference evidence="6" key="1">
    <citation type="submission" date="2016-11" db="UniProtKB">
        <authorList>
            <consortium name="WormBaseParasite"/>
        </authorList>
    </citation>
    <scope>IDENTIFICATION</scope>
</reference>
<evidence type="ECO:0000313" key="2">
    <source>
        <dbReference type="EMBL" id="CAD5219991.1"/>
    </source>
</evidence>
<name>A0A1I7SS44_BURXY</name>
<gene>
    <name evidence="2" type="ORF">BXYJ_LOCUS5955</name>
</gene>
<dbReference type="Proteomes" id="UP000095284">
    <property type="component" value="Unplaced"/>
</dbReference>
<proteinExistence type="predicted"/>
<keyword evidence="1" id="KW-1133">Transmembrane helix</keyword>
<accession>A0A1I7SS44</accession>
<evidence type="ECO:0000313" key="3">
    <source>
        <dbReference type="EMBL" id="CAG9105693.1"/>
    </source>
</evidence>
<dbReference type="EMBL" id="CAJFDI010000003">
    <property type="protein sequence ID" value="CAD5219991.1"/>
    <property type="molecule type" value="Genomic_DNA"/>
</dbReference>
<sequence>MSTTSWDLMFVATFLIIVLVIGLCFWEKYNERPRGTDSLRTDCMTLLPPEKIHHKLTVCRLPEGFVPPVVTVEDEQKPVYELTVEQQS</sequence>
<dbReference type="AlphaFoldDB" id="A0A1I7SS44"/>
<protein>
    <submittedName>
        <fullName evidence="2">(pine wood nematode) hypothetical protein</fullName>
    </submittedName>
</protein>
<dbReference type="EMBL" id="CAJFCV020000003">
    <property type="protein sequence ID" value="CAG9105693.1"/>
    <property type="molecule type" value="Genomic_DNA"/>
</dbReference>
<dbReference type="Proteomes" id="UP000582659">
    <property type="component" value="Unassembled WGS sequence"/>
</dbReference>
<keyword evidence="5" id="KW-1185">Reference proteome</keyword>
<keyword evidence="1" id="KW-0472">Membrane</keyword>